<evidence type="ECO:0000313" key="2">
    <source>
        <dbReference type="EMBL" id="TCS67690.1"/>
    </source>
</evidence>
<protein>
    <submittedName>
        <fullName evidence="2">Uncharacterized protein</fullName>
    </submittedName>
</protein>
<reference evidence="2 3" key="2">
    <citation type="submission" date="2019-03" db="EMBL/GenBank/DDBJ databases">
        <title>Genomic Encyclopedia of Type Strains, Phase IV (KMG-IV): sequencing the most valuable type-strain genomes for metagenomic binning, comparative biology and taxonomic classification.</title>
        <authorList>
            <person name="Goeker M."/>
        </authorList>
    </citation>
    <scope>NUCLEOTIDE SEQUENCE [LARGE SCALE GENOMIC DNA]</scope>
    <source>
        <strain evidence="2 3">DSM 103426</strain>
    </source>
</reference>
<comment type="caution">
    <text evidence="2">The sequence shown here is derived from an EMBL/GenBank/DDBJ whole genome shotgun (WGS) entry which is preliminary data.</text>
</comment>
<sequence length="103" mass="12061">MDSIISKLSEVESAAELIVQHAEEQKQILDEQMKEKTDKFDRELAADTEKKLSEIRAGMQGSMDSELERLREESAKTINAYKREYELEHERYAQEIIKRITEV</sequence>
<keyword evidence="4" id="KW-1185">Reference proteome</keyword>
<organism evidence="2 3">
    <name type="scientific">Faecalimonas umbilicata</name>
    <dbReference type="NCBI Taxonomy" id="1912855"/>
    <lineage>
        <taxon>Bacteria</taxon>
        <taxon>Bacillati</taxon>
        <taxon>Bacillota</taxon>
        <taxon>Clostridia</taxon>
        <taxon>Lachnospirales</taxon>
        <taxon>Lachnospiraceae</taxon>
        <taxon>Faecalimonas</taxon>
    </lineage>
</organism>
<dbReference type="Gene3D" id="1.20.5.2950">
    <property type="match status" value="1"/>
</dbReference>
<dbReference type="EMBL" id="BHEO01000005">
    <property type="protein sequence ID" value="GBU04850.1"/>
    <property type="molecule type" value="Genomic_DNA"/>
</dbReference>
<dbReference type="EMBL" id="SLZV01000015">
    <property type="protein sequence ID" value="TCS67690.1"/>
    <property type="molecule type" value="Genomic_DNA"/>
</dbReference>
<name>A0A4V2UPY1_9FIRM</name>
<accession>A0A4V2UPY1</accession>
<dbReference type="Proteomes" id="UP000294613">
    <property type="component" value="Unassembled WGS sequence"/>
</dbReference>
<reference evidence="1 4" key="1">
    <citation type="journal article" date="2018" name="Int. J. Syst. Evol. Microbiol.">
        <title>Draft Genome Sequence of Faecalimonas umbilicata JCM 30896T, an Acetate-Producing Bacterium Isolated from Human Feces.</title>
        <authorList>
            <person name="Sakamoto M."/>
            <person name="Ikeyama N."/>
            <person name="Yuki M."/>
            <person name="Ohkuma M."/>
        </authorList>
    </citation>
    <scope>NUCLEOTIDE SEQUENCE [LARGE SCALE GENOMIC DNA]</scope>
    <source>
        <strain evidence="1 4">EGH7</strain>
    </source>
</reference>
<proteinExistence type="predicted"/>
<dbReference type="RefSeq" id="WP_008976947.1">
    <property type="nucleotide sequence ID" value="NZ_BHEO01000005.1"/>
</dbReference>
<dbReference type="AlphaFoldDB" id="A0A4V2UPY1"/>
<dbReference type="Proteomes" id="UP000702954">
    <property type="component" value="Unassembled WGS sequence"/>
</dbReference>
<evidence type="ECO:0000313" key="1">
    <source>
        <dbReference type="EMBL" id="GBU04850.1"/>
    </source>
</evidence>
<gene>
    <name evidence="2" type="ORF">EDD74_11511</name>
    <name evidence="1" type="ORF">FAEUMB_13910</name>
</gene>
<evidence type="ECO:0000313" key="4">
    <source>
        <dbReference type="Proteomes" id="UP000702954"/>
    </source>
</evidence>
<evidence type="ECO:0000313" key="3">
    <source>
        <dbReference type="Proteomes" id="UP000294613"/>
    </source>
</evidence>